<feature type="compositionally biased region" description="Gly residues" evidence="1">
    <location>
        <begin position="160"/>
        <end position="173"/>
    </location>
</feature>
<proteinExistence type="predicted"/>
<feature type="compositionally biased region" description="Gly residues" evidence="1">
    <location>
        <begin position="104"/>
        <end position="114"/>
    </location>
</feature>
<gene>
    <name evidence="3" type="ORF">KUF71_020310</name>
</gene>
<evidence type="ECO:0000313" key="3">
    <source>
        <dbReference type="EMBL" id="KAK3910496.1"/>
    </source>
</evidence>
<comment type="caution">
    <text evidence="3">The sequence shown here is derived from an EMBL/GenBank/DDBJ whole genome shotgun (WGS) entry which is preliminary data.</text>
</comment>
<feature type="region of interest" description="Disordered" evidence="1">
    <location>
        <begin position="153"/>
        <end position="195"/>
    </location>
</feature>
<name>A0AAE1GW95_9NEOP</name>
<dbReference type="Proteomes" id="UP001219518">
    <property type="component" value="Unassembled WGS sequence"/>
</dbReference>
<evidence type="ECO:0000313" key="4">
    <source>
        <dbReference type="Proteomes" id="UP001219518"/>
    </source>
</evidence>
<accession>A0AAE1GW95</accession>
<evidence type="ECO:0000256" key="2">
    <source>
        <dbReference type="SAM" id="SignalP"/>
    </source>
</evidence>
<protein>
    <recommendedName>
        <fullName evidence="5">Pro-resilin</fullName>
    </recommendedName>
</protein>
<sequence>MALTGRLFLSRSNATLLLPLLQCLLAVVVAVQAEAPGGYSYSRPSGGYSSGGGGGGYSGGGGGGGGGYVPVPVGPSSNEGQYVDQQLLGQIRQIILQHESQSSSGGGGGGGGYSSGPSSSYGVPSSSYGAPSGGYSSRVVGVDLEGVQPAIQVAQYEQSSGGGGGYSNGGYSSGGPSSSYGAPARTPSSSYGAPF</sequence>
<dbReference type="EMBL" id="JAHWGI010000166">
    <property type="protein sequence ID" value="KAK3910496.1"/>
    <property type="molecule type" value="Genomic_DNA"/>
</dbReference>
<keyword evidence="4" id="KW-1185">Reference proteome</keyword>
<feature type="compositionally biased region" description="Low complexity" evidence="1">
    <location>
        <begin position="115"/>
        <end position="128"/>
    </location>
</feature>
<reference evidence="3" key="2">
    <citation type="journal article" date="2023" name="BMC Genomics">
        <title>Pest status, molecular evolution, and epigenetic factors derived from the genome assembly of Frankliniella fusca, a thysanopteran phytovirus vector.</title>
        <authorList>
            <person name="Catto M.A."/>
            <person name="Labadie P.E."/>
            <person name="Jacobson A.L."/>
            <person name="Kennedy G.G."/>
            <person name="Srinivasan R."/>
            <person name="Hunt B.G."/>
        </authorList>
    </citation>
    <scope>NUCLEOTIDE SEQUENCE</scope>
    <source>
        <strain evidence="3">PL_HMW_Pooled</strain>
    </source>
</reference>
<feature type="region of interest" description="Disordered" evidence="1">
    <location>
        <begin position="99"/>
        <end position="128"/>
    </location>
</feature>
<organism evidence="3 4">
    <name type="scientific">Frankliniella fusca</name>
    <dbReference type="NCBI Taxonomy" id="407009"/>
    <lineage>
        <taxon>Eukaryota</taxon>
        <taxon>Metazoa</taxon>
        <taxon>Ecdysozoa</taxon>
        <taxon>Arthropoda</taxon>
        <taxon>Hexapoda</taxon>
        <taxon>Insecta</taxon>
        <taxon>Pterygota</taxon>
        <taxon>Neoptera</taxon>
        <taxon>Paraneoptera</taxon>
        <taxon>Thysanoptera</taxon>
        <taxon>Terebrantia</taxon>
        <taxon>Thripoidea</taxon>
        <taxon>Thripidae</taxon>
        <taxon>Frankliniella</taxon>
    </lineage>
</organism>
<feature type="compositionally biased region" description="Polar residues" evidence="1">
    <location>
        <begin position="186"/>
        <end position="195"/>
    </location>
</feature>
<evidence type="ECO:0008006" key="5">
    <source>
        <dbReference type="Google" id="ProtNLM"/>
    </source>
</evidence>
<reference evidence="3" key="1">
    <citation type="submission" date="2021-07" db="EMBL/GenBank/DDBJ databases">
        <authorList>
            <person name="Catto M.A."/>
            <person name="Jacobson A."/>
            <person name="Kennedy G."/>
            <person name="Labadie P."/>
            <person name="Hunt B.G."/>
            <person name="Srinivasan R."/>
        </authorList>
    </citation>
    <scope>NUCLEOTIDE SEQUENCE</scope>
    <source>
        <strain evidence="3">PL_HMW_Pooled</strain>
        <tissue evidence="3">Head</tissue>
    </source>
</reference>
<feature type="signal peptide" evidence="2">
    <location>
        <begin position="1"/>
        <end position="33"/>
    </location>
</feature>
<dbReference type="AlphaFoldDB" id="A0AAE1GW95"/>
<keyword evidence="2" id="KW-0732">Signal</keyword>
<feature type="chain" id="PRO_5042277523" description="Pro-resilin" evidence="2">
    <location>
        <begin position="34"/>
        <end position="195"/>
    </location>
</feature>
<evidence type="ECO:0000256" key="1">
    <source>
        <dbReference type="SAM" id="MobiDB-lite"/>
    </source>
</evidence>